<reference evidence="1" key="1">
    <citation type="submission" date="2022-07" db="EMBL/GenBank/DDBJ databases">
        <title>Phylogenomic reconstructions and comparative analyses of Kickxellomycotina fungi.</title>
        <authorList>
            <person name="Reynolds N.K."/>
            <person name="Stajich J.E."/>
            <person name="Barry K."/>
            <person name="Grigoriev I.V."/>
            <person name="Crous P."/>
            <person name="Smith M.E."/>
        </authorList>
    </citation>
    <scope>NUCLEOTIDE SEQUENCE</scope>
    <source>
        <strain evidence="1">CBS 109366</strain>
    </source>
</reference>
<dbReference type="EMBL" id="JANBUJ010004212">
    <property type="protein sequence ID" value="KAJ2758123.1"/>
    <property type="molecule type" value="Genomic_DNA"/>
</dbReference>
<proteinExistence type="predicted"/>
<dbReference type="EC" id="3.1.26.5" evidence="1"/>
<dbReference type="Proteomes" id="UP001140234">
    <property type="component" value="Unassembled WGS sequence"/>
</dbReference>
<keyword evidence="2" id="KW-1185">Reference proteome</keyword>
<protein>
    <submittedName>
        <fullName evidence="1">Ribonuclease P protein subunit p21</fullName>
        <ecNumber evidence="1">3.1.26.5</ecNumber>
    </submittedName>
</protein>
<sequence length="154" mass="16696">MGKRTREPQPGVLPNRELFQRLNFLLQSSQFFASLPGASHTHSSAAEGAAVAPPGCADPPLLPLARFYAKEMRQVAQKSVLRLSPHVKRGICQVCSSPLVPGVSAAVRVKGKGRGQRVVTTCTFCGHQARLMVNSNHVLFVDRPEHGTIRHPAD</sequence>
<gene>
    <name evidence="1" type="primary">RPP21</name>
    <name evidence="1" type="ORF">IWQ57_006913</name>
</gene>
<organism evidence="1 2">
    <name type="scientific">Coemansia nantahalensis</name>
    <dbReference type="NCBI Taxonomy" id="2789366"/>
    <lineage>
        <taxon>Eukaryota</taxon>
        <taxon>Fungi</taxon>
        <taxon>Fungi incertae sedis</taxon>
        <taxon>Zoopagomycota</taxon>
        <taxon>Kickxellomycotina</taxon>
        <taxon>Kickxellomycetes</taxon>
        <taxon>Kickxellales</taxon>
        <taxon>Kickxellaceae</taxon>
        <taxon>Coemansia</taxon>
    </lineage>
</organism>
<name>A0ACC1JIU0_9FUNG</name>
<evidence type="ECO:0000313" key="1">
    <source>
        <dbReference type="EMBL" id="KAJ2758123.1"/>
    </source>
</evidence>
<accession>A0ACC1JIU0</accession>
<evidence type="ECO:0000313" key="2">
    <source>
        <dbReference type="Proteomes" id="UP001140234"/>
    </source>
</evidence>
<comment type="caution">
    <text evidence="1">The sequence shown here is derived from an EMBL/GenBank/DDBJ whole genome shotgun (WGS) entry which is preliminary data.</text>
</comment>
<keyword evidence="1" id="KW-0378">Hydrolase</keyword>